<keyword evidence="2" id="KW-1185">Reference proteome</keyword>
<comment type="caution">
    <text evidence="1">The sequence shown here is derived from an EMBL/GenBank/DDBJ whole genome shotgun (WGS) entry which is preliminary data.</text>
</comment>
<dbReference type="Proteomes" id="UP001172386">
    <property type="component" value="Unassembled WGS sequence"/>
</dbReference>
<dbReference type="EMBL" id="JAPDRQ010000138">
    <property type="protein sequence ID" value="KAJ9653875.1"/>
    <property type="molecule type" value="Genomic_DNA"/>
</dbReference>
<organism evidence="1 2">
    <name type="scientific">Neophaeococcomyces mojaviensis</name>
    <dbReference type="NCBI Taxonomy" id="3383035"/>
    <lineage>
        <taxon>Eukaryota</taxon>
        <taxon>Fungi</taxon>
        <taxon>Dikarya</taxon>
        <taxon>Ascomycota</taxon>
        <taxon>Pezizomycotina</taxon>
        <taxon>Eurotiomycetes</taxon>
        <taxon>Chaetothyriomycetidae</taxon>
        <taxon>Chaetothyriales</taxon>
        <taxon>Chaetothyriales incertae sedis</taxon>
        <taxon>Neophaeococcomyces</taxon>
    </lineage>
</organism>
<sequence>MSFSTRLNCNTLDVFTTNLFEGNQLGLVHIPHGQPLTQAQKQAIAVEYNYSETVFLHDRSPNAASATYDAQIFTPKSELPFAGHPTIGTAVWIFENLETNNDEITINLKAGAVTARFDRASGIAIAEIPQALNIHKDTIPWERVAAVQPSLFKASAEVKRSATPISSIVKGMNFALINLTAQPDLLSTIVVTKDTIPRASDLDPDSDPNLLGNVFYFIRPDTGDDITRIQQRMMAIELEDPATGSASAALTGYLALQKGQAGIHKFEIDQGVEMGRASKIFVDITVGKYGKEIDKIELKGQAIEVMKGTLRIM</sequence>
<evidence type="ECO:0000313" key="2">
    <source>
        <dbReference type="Proteomes" id="UP001172386"/>
    </source>
</evidence>
<gene>
    <name evidence="1" type="ORF">H2198_006984</name>
</gene>
<evidence type="ECO:0000313" key="1">
    <source>
        <dbReference type="EMBL" id="KAJ9653875.1"/>
    </source>
</evidence>
<name>A0ACC3A1P4_9EURO</name>
<reference evidence="1" key="1">
    <citation type="submission" date="2022-10" db="EMBL/GenBank/DDBJ databases">
        <title>Culturing micro-colonial fungi from biological soil crusts in the Mojave desert and describing Neophaeococcomyces mojavensis, and introducing the new genera and species Taxawa tesnikishii.</title>
        <authorList>
            <person name="Kurbessoian T."/>
            <person name="Stajich J.E."/>
        </authorList>
    </citation>
    <scope>NUCLEOTIDE SEQUENCE</scope>
    <source>
        <strain evidence="1">JES_112</strain>
    </source>
</reference>
<proteinExistence type="predicted"/>
<protein>
    <submittedName>
        <fullName evidence="1">Uncharacterized protein</fullName>
    </submittedName>
</protein>
<accession>A0ACC3A1P4</accession>